<proteinExistence type="predicted"/>
<protein>
    <submittedName>
        <fullName evidence="2">Unannotated protein</fullName>
    </submittedName>
</protein>
<gene>
    <name evidence="2" type="ORF">UFOPK4061_01589</name>
</gene>
<accession>A0A6J7R702</accession>
<name>A0A6J7R702_9ZZZZ</name>
<dbReference type="EMBL" id="CAFBPD010000309">
    <property type="protein sequence ID" value="CAB5024507.1"/>
    <property type="molecule type" value="Genomic_DNA"/>
</dbReference>
<evidence type="ECO:0000256" key="1">
    <source>
        <dbReference type="SAM" id="MobiDB-lite"/>
    </source>
</evidence>
<organism evidence="2">
    <name type="scientific">freshwater metagenome</name>
    <dbReference type="NCBI Taxonomy" id="449393"/>
    <lineage>
        <taxon>unclassified sequences</taxon>
        <taxon>metagenomes</taxon>
        <taxon>ecological metagenomes</taxon>
    </lineage>
</organism>
<reference evidence="2" key="1">
    <citation type="submission" date="2020-05" db="EMBL/GenBank/DDBJ databases">
        <authorList>
            <person name="Chiriac C."/>
            <person name="Salcher M."/>
            <person name="Ghai R."/>
            <person name="Kavagutti S V."/>
        </authorList>
    </citation>
    <scope>NUCLEOTIDE SEQUENCE</scope>
</reference>
<evidence type="ECO:0000313" key="2">
    <source>
        <dbReference type="EMBL" id="CAB5024507.1"/>
    </source>
</evidence>
<dbReference type="AlphaFoldDB" id="A0A6J7R702"/>
<sequence>MIGVDVKGREVFRLFLIRDPKSGAKRQPFMHSSVPAPSADHGEDDPAGGRFDLRSPRGTCYLSSARLGAWVEVFRGARMVDRRDARSRRMMHSRVPRRLVLADATSRSAIADGVTLDLHAGSNRIDTQRFAATIDADPAFRGIQAWARHDPSKSAHTIALFDDEGEHLPYGWRWNLTMTDPLDDLELLTELAACGLGVAGVPHDLPVVKPAPEKA</sequence>
<feature type="region of interest" description="Disordered" evidence="1">
    <location>
        <begin position="24"/>
        <end position="51"/>
    </location>
</feature>